<feature type="region of interest" description="Disordered" evidence="11">
    <location>
        <begin position="46"/>
        <end position="83"/>
    </location>
</feature>
<feature type="region of interest" description="Disordered" evidence="11">
    <location>
        <begin position="1"/>
        <end position="33"/>
    </location>
</feature>
<organism evidence="13 14">
    <name type="scientific">Dunaliella salina</name>
    <name type="common">Green alga</name>
    <name type="synonym">Protococcus salinus</name>
    <dbReference type="NCBI Taxonomy" id="3046"/>
    <lineage>
        <taxon>Eukaryota</taxon>
        <taxon>Viridiplantae</taxon>
        <taxon>Chlorophyta</taxon>
        <taxon>core chlorophytes</taxon>
        <taxon>Chlorophyceae</taxon>
        <taxon>CS clade</taxon>
        <taxon>Chlamydomonadales</taxon>
        <taxon>Dunaliellaceae</taxon>
        <taxon>Dunaliella</taxon>
    </lineage>
</organism>
<comment type="similarity">
    <text evidence="10">Belongs to the helicase family.</text>
</comment>
<feature type="compositionally biased region" description="Polar residues" evidence="11">
    <location>
        <begin position="164"/>
        <end position="182"/>
    </location>
</feature>
<keyword evidence="1 10" id="KW-0547">Nucleotide-binding</keyword>
<keyword evidence="9" id="KW-0862">Zinc</keyword>
<comment type="cofactor">
    <cofactor evidence="10">
        <name>Mg(2+)</name>
        <dbReference type="ChEBI" id="CHEBI:18420"/>
    </cofactor>
</comment>
<dbReference type="Gene3D" id="3.40.50.300">
    <property type="entry name" value="P-loop containing nucleotide triphosphate hydrolases"/>
    <property type="match status" value="1"/>
</dbReference>
<feature type="domain" description="CCHC-type" evidence="12">
    <location>
        <begin position="848"/>
        <end position="861"/>
    </location>
</feature>
<keyword evidence="9" id="KW-0479">Metal-binding</keyword>
<gene>
    <name evidence="13" type="ORF">DUNSADRAFT_17949</name>
</gene>
<dbReference type="CDD" id="cd18037">
    <property type="entry name" value="DEXSc_Pif1_like"/>
    <property type="match status" value="1"/>
</dbReference>
<dbReference type="SMART" id="SM00343">
    <property type="entry name" value="ZnF_C2HC"/>
    <property type="match status" value="1"/>
</dbReference>
<keyword evidence="14" id="KW-1185">Reference proteome</keyword>
<protein>
    <recommendedName>
        <fullName evidence="10">ATP-dependent DNA helicase</fullName>
        <ecNumber evidence="10">5.6.2.3</ecNumber>
    </recommendedName>
</protein>
<evidence type="ECO:0000256" key="5">
    <source>
        <dbReference type="ARBA" id="ARBA00022840"/>
    </source>
</evidence>
<evidence type="ECO:0000256" key="4">
    <source>
        <dbReference type="ARBA" id="ARBA00022806"/>
    </source>
</evidence>
<keyword evidence="4 10" id="KW-0347">Helicase</keyword>
<feature type="region of interest" description="Disordered" evidence="11">
    <location>
        <begin position="781"/>
        <end position="801"/>
    </location>
</feature>
<dbReference type="InterPro" id="IPR049163">
    <property type="entry name" value="Pif1-like_2B_dom"/>
</dbReference>
<dbReference type="Pfam" id="PF00098">
    <property type="entry name" value="zf-CCHC"/>
    <property type="match status" value="1"/>
</dbReference>
<keyword evidence="2 10" id="KW-0227">DNA damage</keyword>
<evidence type="ECO:0000256" key="10">
    <source>
        <dbReference type="RuleBase" id="RU363044"/>
    </source>
</evidence>
<dbReference type="Pfam" id="PF05970">
    <property type="entry name" value="PIF1"/>
    <property type="match status" value="1"/>
</dbReference>
<dbReference type="PANTHER" id="PTHR47642">
    <property type="entry name" value="ATP-DEPENDENT DNA HELICASE"/>
    <property type="match status" value="1"/>
</dbReference>
<feature type="region of interest" description="Disordered" evidence="11">
    <location>
        <begin position="119"/>
        <end position="187"/>
    </location>
</feature>
<dbReference type="InterPro" id="IPR001878">
    <property type="entry name" value="Znf_CCHC"/>
</dbReference>
<comment type="caution">
    <text evidence="13">The sequence shown here is derived from an EMBL/GenBank/DDBJ whole genome shotgun (WGS) entry which is preliminary data.</text>
</comment>
<evidence type="ECO:0000313" key="13">
    <source>
        <dbReference type="EMBL" id="KAF5843371.1"/>
    </source>
</evidence>
<evidence type="ECO:0000256" key="8">
    <source>
        <dbReference type="ARBA" id="ARBA00023235"/>
    </source>
</evidence>
<feature type="compositionally biased region" description="Polar residues" evidence="11">
    <location>
        <begin position="130"/>
        <end position="144"/>
    </location>
</feature>
<dbReference type="EC" id="5.6.2.3" evidence="10"/>
<dbReference type="EMBL" id="MU069444">
    <property type="protein sequence ID" value="KAF5843371.1"/>
    <property type="molecule type" value="Genomic_DNA"/>
</dbReference>
<dbReference type="PROSITE" id="PS50158">
    <property type="entry name" value="ZF_CCHC"/>
    <property type="match status" value="1"/>
</dbReference>
<sequence length="865" mass="92820">MDNGVSTKRKRSTDSDKGAEASPLQNGGAGTPSIKRFFKQVNVKVTSSSLDASPVQPAVSAQGQDPAESPAHLTGPSDVPVQGARMLPSSLLNTSTANSCYQSANGSLSRAMESISRVGDSFTAGDRSHVSQTQWGTGLGSTSGRQQQQYPHQHQHQHQQRQPLGSSSSRQMQLQGEASSPDLSDEQEHVVDLVREGRNVFFTGNAGTGKTFLLSRILTELQLRFGEEYSRRVAICAPTGIAATHIQGTTLNSALGIGVPNTHKDFGTMHKQDTRMKIQAYQVLVIDEASMLSAEMFEKVEEKIRDIRNSKLPAGGLQLIVCGDFFQLPPVSKPWDRSMPPDAFMNWGWAFQAPAWRSCNFEHVLLTKVFRQKDETFVRLLDDIRYGRNTRASIEALIAKCKRPLAVTNGIKPTKLFGRNADVDKVNKDELDNLAGHVSSFQAEDEVEVDRVVTGNAIPLAQQRLQRHEFFRDCLAIPQVQVKVGAQVMLLKNVDLEGDINGRQLVNGSRGVVTALVPKATVLRRLEQERRTAQAALPDRGGMLGGGMGGGLAGFAAAAANGTVVPPGPGGPPNGADDVGEAGMKVGNLSRSIESLRRWNGTVLPKVLFLNGAEVEILPSTFSASLPNVGTVKRQQIPLKLAWAITIHKSQGLGLDLLQVSLRSMFQAGQAYVALSRARSLEGLEVLDFDWNCIKTDPLVTQFYEAMSKGQAAVKELLDSSNAWQELSGRGLIVDSARIQTNYYLVLALLAQLAVRKGNGTTRSAWQGDAAWTPVTSGWQNRNSFASQGSSGTSYNGGGRGTGYVPGGSSYNGGGRGAGYSTGGSTWGRGRGGGSFGGAGRGRGGDTCFKCGQTGHWASQCQGRR</sequence>
<dbReference type="InterPro" id="IPR051055">
    <property type="entry name" value="PIF1_helicase"/>
</dbReference>
<evidence type="ECO:0000256" key="11">
    <source>
        <dbReference type="SAM" id="MobiDB-lite"/>
    </source>
</evidence>
<keyword evidence="10" id="KW-0233">DNA recombination</keyword>
<dbReference type="InterPro" id="IPR036875">
    <property type="entry name" value="Znf_CCHC_sf"/>
</dbReference>
<keyword evidence="9" id="KW-0863">Zinc-finger</keyword>
<keyword evidence="5 10" id="KW-0067">ATP-binding</keyword>
<dbReference type="CDD" id="cd18809">
    <property type="entry name" value="SF1_C_RecD"/>
    <property type="match status" value="1"/>
</dbReference>
<keyword evidence="3 10" id="KW-0378">Hydrolase</keyword>
<reference evidence="13" key="1">
    <citation type="submission" date="2017-08" db="EMBL/GenBank/DDBJ databases">
        <authorList>
            <person name="Polle J.E."/>
            <person name="Barry K."/>
            <person name="Cushman J."/>
            <person name="Schmutz J."/>
            <person name="Tran D."/>
            <person name="Hathwaick L.T."/>
            <person name="Yim W.C."/>
            <person name="Jenkins J."/>
            <person name="Mckie-Krisberg Z.M."/>
            <person name="Prochnik S."/>
            <person name="Lindquist E."/>
            <person name="Dockter R.B."/>
            <person name="Adam C."/>
            <person name="Molina H."/>
            <person name="Bunkerborg J."/>
            <person name="Jin E."/>
            <person name="Buchheim M."/>
            <person name="Magnuson J."/>
        </authorList>
    </citation>
    <scope>NUCLEOTIDE SEQUENCE</scope>
    <source>
        <strain evidence="13">CCAP 19/18</strain>
    </source>
</reference>
<evidence type="ECO:0000256" key="6">
    <source>
        <dbReference type="ARBA" id="ARBA00023125"/>
    </source>
</evidence>
<dbReference type="InterPro" id="IPR027417">
    <property type="entry name" value="P-loop_NTPase"/>
</dbReference>
<accession>A0ABQ7H941</accession>
<dbReference type="Proteomes" id="UP000815325">
    <property type="component" value="Unassembled WGS sequence"/>
</dbReference>
<keyword evidence="8" id="KW-0413">Isomerase</keyword>
<evidence type="ECO:0000259" key="12">
    <source>
        <dbReference type="PROSITE" id="PS50158"/>
    </source>
</evidence>
<evidence type="ECO:0000256" key="9">
    <source>
        <dbReference type="PROSITE-ProRule" id="PRU00047"/>
    </source>
</evidence>
<evidence type="ECO:0000313" key="14">
    <source>
        <dbReference type="Proteomes" id="UP000815325"/>
    </source>
</evidence>
<dbReference type="Pfam" id="PF21530">
    <property type="entry name" value="Pif1_2B_dom"/>
    <property type="match status" value="1"/>
</dbReference>
<feature type="region of interest" description="Disordered" evidence="11">
    <location>
        <begin position="564"/>
        <end position="583"/>
    </location>
</feature>
<name>A0ABQ7H941_DUNSA</name>
<dbReference type="SUPFAM" id="SSF52540">
    <property type="entry name" value="P-loop containing nucleoside triphosphate hydrolases"/>
    <property type="match status" value="2"/>
</dbReference>
<evidence type="ECO:0000256" key="3">
    <source>
        <dbReference type="ARBA" id="ARBA00022801"/>
    </source>
</evidence>
<dbReference type="PANTHER" id="PTHR47642:SF5">
    <property type="entry name" value="ATP-DEPENDENT DNA HELICASE"/>
    <property type="match status" value="1"/>
</dbReference>
<keyword evidence="6" id="KW-0238">DNA-binding</keyword>
<evidence type="ECO:0000256" key="1">
    <source>
        <dbReference type="ARBA" id="ARBA00022741"/>
    </source>
</evidence>
<evidence type="ECO:0000256" key="2">
    <source>
        <dbReference type="ARBA" id="ARBA00022763"/>
    </source>
</evidence>
<comment type="catalytic activity">
    <reaction evidence="10">
        <text>ATP + H2O = ADP + phosphate + H(+)</text>
        <dbReference type="Rhea" id="RHEA:13065"/>
        <dbReference type="ChEBI" id="CHEBI:15377"/>
        <dbReference type="ChEBI" id="CHEBI:15378"/>
        <dbReference type="ChEBI" id="CHEBI:30616"/>
        <dbReference type="ChEBI" id="CHEBI:43474"/>
        <dbReference type="ChEBI" id="CHEBI:456216"/>
        <dbReference type="EC" id="5.6.2.3"/>
    </reaction>
</comment>
<dbReference type="Gene3D" id="4.10.60.10">
    <property type="entry name" value="Zinc finger, CCHC-type"/>
    <property type="match status" value="1"/>
</dbReference>
<proteinExistence type="inferred from homology"/>
<dbReference type="SUPFAM" id="SSF57756">
    <property type="entry name" value="Retrovirus zinc finger-like domains"/>
    <property type="match status" value="1"/>
</dbReference>
<evidence type="ECO:0000256" key="7">
    <source>
        <dbReference type="ARBA" id="ARBA00023204"/>
    </source>
</evidence>
<keyword evidence="7 10" id="KW-0234">DNA repair</keyword>
<dbReference type="InterPro" id="IPR010285">
    <property type="entry name" value="DNA_helicase_pif1-like_DEAD"/>
</dbReference>